<protein>
    <submittedName>
        <fullName evidence="2">Reverse transcriptase ribonuclease h</fullName>
    </submittedName>
</protein>
<keyword evidence="3" id="KW-1185">Reference proteome</keyword>
<evidence type="ECO:0000256" key="1">
    <source>
        <dbReference type="SAM" id="MobiDB-lite"/>
    </source>
</evidence>
<dbReference type="GO" id="GO:0003964">
    <property type="term" value="F:RNA-directed DNA polymerase activity"/>
    <property type="evidence" value="ECO:0007669"/>
    <property type="project" value="UniProtKB-KW"/>
</dbReference>
<dbReference type="AlphaFoldDB" id="A0A1Q3E3V6"/>
<keyword evidence="2" id="KW-0695">RNA-directed DNA polymerase</keyword>
<proteinExistence type="predicted"/>
<dbReference type="EMBL" id="BDGU01000078">
    <property type="protein sequence ID" value="GAW01912.1"/>
    <property type="molecule type" value="Genomic_DNA"/>
</dbReference>
<reference evidence="2 3" key="1">
    <citation type="submission" date="2016-08" db="EMBL/GenBank/DDBJ databases">
        <authorList>
            <consortium name="Lentinula edodes genome sequencing consortium"/>
            <person name="Sakamoto Y."/>
            <person name="Nakade K."/>
            <person name="Sato S."/>
            <person name="Yoshida Y."/>
            <person name="Miyazaki K."/>
            <person name="Natsume S."/>
            <person name="Konno N."/>
        </authorList>
    </citation>
    <scope>NUCLEOTIDE SEQUENCE [LARGE SCALE GENOMIC DNA]</scope>
    <source>
        <strain evidence="2 3">NBRC 111202</strain>
    </source>
</reference>
<dbReference type="Proteomes" id="UP000188533">
    <property type="component" value="Unassembled WGS sequence"/>
</dbReference>
<feature type="region of interest" description="Disordered" evidence="1">
    <location>
        <begin position="1"/>
        <end position="28"/>
    </location>
</feature>
<keyword evidence="2" id="KW-0548">Nucleotidyltransferase</keyword>
<feature type="compositionally biased region" description="Polar residues" evidence="1">
    <location>
        <begin position="349"/>
        <end position="358"/>
    </location>
</feature>
<organism evidence="2 3">
    <name type="scientific">Lentinula edodes</name>
    <name type="common">Shiitake mushroom</name>
    <name type="synonym">Lentinus edodes</name>
    <dbReference type="NCBI Taxonomy" id="5353"/>
    <lineage>
        <taxon>Eukaryota</taxon>
        <taxon>Fungi</taxon>
        <taxon>Dikarya</taxon>
        <taxon>Basidiomycota</taxon>
        <taxon>Agaricomycotina</taxon>
        <taxon>Agaricomycetes</taxon>
        <taxon>Agaricomycetidae</taxon>
        <taxon>Agaricales</taxon>
        <taxon>Marasmiineae</taxon>
        <taxon>Omphalotaceae</taxon>
        <taxon>Lentinula</taxon>
    </lineage>
</organism>
<dbReference type="STRING" id="5353.A0A1Q3E3V6"/>
<sequence length="456" mass="51998">MQITRQGPLPNDPSIISANRTRKTHKDAETISRISKLPIESKLRINFNKQTRNASRRERVFEGNDDVSDVSSYLSIPEEEYDKMLKDQDYFDKVKAWLSAHTISWLVDRRKSLRSRPREGDDASAEASGTQPSKRFRSNDDLNEIDPTSPPNVFFDQAFLDLGLYGYHIPLALFTNKNIEFLNNNSISFHRTKISHIEGKPQILDLADVIKKVKGSREGGPTQDSAMEHFEWIEATANFFVYQSLLYAEGDEANEPQFYRKHFGFFENQTDSVKLFDLWKDIELELRQKHQNKKTHFDLFDYRTEWSRVKSRLDSLEASSSSNSSQPQSNRRSHIPNFRSTKIAAHDSPPTTSSNSFPLGNKEKASREPCCIICGGVGHTFFTHSDSTHGPAKWALRDGKELLHPSSKVRLCTYWNIFSTCSKKCSSASHICTFCGGSHPALRWDPSCTVSRPAGY</sequence>
<keyword evidence="2" id="KW-0808">Transferase</keyword>
<gene>
    <name evidence="2" type="ORF">LENED_003535</name>
</gene>
<comment type="caution">
    <text evidence="2">The sequence shown here is derived from an EMBL/GenBank/DDBJ whole genome shotgun (WGS) entry which is preliminary data.</text>
</comment>
<evidence type="ECO:0000313" key="2">
    <source>
        <dbReference type="EMBL" id="GAW01912.1"/>
    </source>
</evidence>
<reference evidence="2 3" key="2">
    <citation type="submission" date="2017-02" db="EMBL/GenBank/DDBJ databases">
        <title>A genome survey and senescence transcriptome analysis in Lentinula edodes.</title>
        <authorList>
            <person name="Sakamoto Y."/>
            <person name="Nakade K."/>
            <person name="Sato S."/>
            <person name="Yoshida Y."/>
            <person name="Miyazaki K."/>
            <person name="Natsume S."/>
            <person name="Konno N."/>
        </authorList>
    </citation>
    <scope>NUCLEOTIDE SEQUENCE [LARGE SCALE GENOMIC DNA]</scope>
    <source>
        <strain evidence="2 3">NBRC 111202</strain>
    </source>
</reference>
<name>A0A1Q3E3V6_LENED</name>
<feature type="region of interest" description="Disordered" evidence="1">
    <location>
        <begin position="340"/>
        <end position="363"/>
    </location>
</feature>
<evidence type="ECO:0000313" key="3">
    <source>
        <dbReference type="Proteomes" id="UP000188533"/>
    </source>
</evidence>
<accession>A0A1Q3E3V6</accession>
<feature type="region of interest" description="Disordered" evidence="1">
    <location>
        <begin position="116"/>
        <end position="149"/>
    </location>
</feature>